<proteinExistence type="predicted"/>
<evidence type="ECO:0000256" key="1">
    <source>
        <dbReference type="SAM" id="MobiDB-lite"/>
    </source>
</evidence>
<sequence>MTGTNDERIDSNPGAGPRFAPHRLGRDRKRGQPPALDCARGGGARREGTLPGAAPASAGGGGDRGGLRQYERGLDAEAGPCAGGGHAGAGKGRFERGGIRPQPGQEGRGRGRTGGQEPGGLHDQAAVAGGGGCEGGCGGCAGGGDYACASSAAFEFECEPEGRGMIGMLLSSPSHGEVARSRRGAEGGVERAGRAAAGRTGQRRGARGQGGGRSRQRGGAQAGAAHRHRAEGQGPGRRAFRPERAGRPRRGRRRSAAAERDGRGGRGPAGAGHRRDQRAPGRGSGADPAGG</sequence>
<dbReference type="AlphaFoldDB" id="A0A0N4ZA79"/>
<keyword evidence="2" id="KW-1185">Reference proteome</keyword>
<accession>A0A0N4ZA79</accession>
<feature type="compositionally biased region" description="Gly residues" evidence="1">
    <location>
        <begin position="81"/>
        <end position="91"/>
    </location>
</feature>
<reference evidence="3" key="1">
    <citation type="submission" date="2017-02" db="UniProtKB">
        <authorList>
            <consortium name="WormBaseParasite"/>
        </authorList>
    </citation>
    <scope>IDENTIFICATION</scope>
</reference>
<organism evidence="2 3">
    <name type="scientific">Parastrongyloides trichosuri</name>
    <name type="common">Possum-specific nematode worm</name>
    <dbReference type="NCBI Taxonomy" id="131310"/>
    <lineage>
        <taxon>Eukaryota</taxon>
        <taxon>Metazoa</taxon>
        <taxon>Ecdysozoa</taxon>
        <taxon>Nematoda</taxon>
        <taxon>Chromadorea</taxon>
        <taxon>Rhabditida</taxon>
        <taxon>Tylenchina</taxon>
        <taxon>Panagrolaimomorpha</taxon>
        <taxon>Strongyloidoidea</taxon>
        <taxon>Strongyloididae</taxon>
        <taxon>Parastrongyloides</taxon>
    </lineage>
</organism>
<feature type="region of interest" description="Disordered" evidence="1">
    <location>
        <begin position="1"/>
        <end position="123"/>
    </location>
</feature>
<evidence type="ECO:0000313" key="3">
    <source>
        <dbReference type="WBParaSite" id="PTRK_0000428600.1"/>
    </source>
</evidence>
<feature type="compositionally biased region" description="Basic and acidic residues" evidence="1">
    <location>
        <begin position="65"/>
        <end position="75"/>
    </location>
</feature>
<feature type="compositionally biased region" description="Gly residues" evidence="1">
    <location>
        <begin position="282"/>
        <end position="291"/>
    </location>
</feature>
<feature type="compositionally biased region" description="Basic residues" evidence="1">
    <location>
        <begin position="20"/>
        <end position="31"/>
    </location>
</feature>
<evidence type="ECO:0000313" key="2">
    <source>
        <dbReference type="Proteomes" id="UP000038045"/>
    </source>
</evidence>
<name>A0A0N4ZA79_PARTI</name>
<feature type="compositionally biased region" description="Basic and acidic residues" evidence="1">
    <location>
        <begin position="177"/>
        <end position="193"/>
    </location>
</feature>
<feature type="region of interest" description="Disordered" evidence="1">
    <location>
        <begin position="165"/>
        <end position="291"/>
    </location>
</feature>
<dbReference type="WBParaSite" id="PTRK_0000428600.1">
    <property type="protein sequence ID" value="PTRK_0000428600.1"/>
    <property type="gene ID" value="PTRK_0000428600"/>
</dbReference>
<feature type="compositionally biased region" description="Basic and acidic residues" evidence="1">
    <location>
        <begin position="1"/>
        <end position="10"/>
    </location>
</feature>
<protein>
    <submittedName>
        <fullName evidence="3">LigA</fullName>
    </submittedName>
</protein>
<dbReference type="Proteomes" id="UP000038045">
    <property type="component" value="Unplaced"/>
</dbReference>